<reference evidence="4" key="1">
    <citation type="submission" date="2011-08" db="EMBL/GenBank/DDBJ databases">
        <title>The draft genome of Latimeria chalumnae.</title>
        <authorList>
            <person name="Di Palma F."/>
            <person name="Alfoldi J."/>
            <person name="Johnson J."/>
            <person name="Berlin A."/>
            <person name="Gnerre S."/>
            <person name="Jaffe D."/>
            <person name="MacCallum I."/>
            <person name="Young S."/>
            <person name="Walker B.J."/>
            <person name="Lander E."/>
            <person name="Lindblad-Toh K."/>
        </authorList>
    </citation>
    <scope>NUCLEOTIDE SEQUENCE [LARGE SCALE GENOMIC DNA]</scope>
    <source>
        <strain evidence="4">Wild caught</strain>
    </source>
</reference>
<proteinExistence type="predicted"/>
<dbReference type="PROSITE" id="PS51253">
    <property type="entry name" value="HTH_CENPB"/>
    <property type="match status" value="1"/>
</dbReference>
<name>H3B530_LATCH</name>
<dbReference type="SMART" id="SM00674">
    <property type="entry name" value="CENPB"/>
    <property type="match status" value="1"/>
</dbReference>
<dbReference type="SUPFAM" id="SSF46689">
    <property type="entry name" value="Homeodomain-like"/>
    <property type="match status" value="1"/>
</dbReference>
<accession>H3B530</accession>
<dbReference type="GO" id="GO:0005634">
    <property type="term" value="C:nucleus"/>
    <property type="evidence" value="ECO:0007669"/>
    <property type="project" value="TreeGrafter"/>
</dbReference>
<dbReference type="HOGENOM" id="CLU_018294_1_0_1"/>
<dbReference type="eggNOG" id="KOG3105">
    <property type="taxonomic scope" value="Eukaryota"/>
</dbReference>
<dbReference type="Pfam" id="PF03221">
    <property type="entry name" value="HTH_Tnp_Tc5"/>
    <property type="match status" value="1"/>
</dbReference>
<dbReference type="Pfam" id="PF03184">
    <property type="entry name" value="DDE_1"/>
    <property type="match status" value="1"/>
</dbReference>
<dbReference type="InterPro" id="IPR050863">
    <property type="entry name" value="CenT-Element_Derived"/>
</dbReference>
<keyword evidence="4" id="KW-1185">Reference proteome</keyword>
<dbReference type="EMBL" id="AFYH01040639">
    <property type="status" value="NOT_ANNOTATED_CDS"/>
    <property type="molecule type" value="Genomic_DNA"/>
</dbReference>
<dbReference type="OMA" id="TEKHACN"/>
<dbReference type="InterPro" id="IPR004875">
    <property type="entry name" value="DDE_SF_endonuclease_dom"/>
</dbReference>
<dbReference type="PANTHER" id="PTHR19303">
    <property type="entry name" value="TRANSPOSON"/>
    <property type="match status" value="1"/>
</dbReference>
<evidence type="ECO:0000256" key="1">
    <source>
        <dbReference type="ARBA" id="ARBA00023125"/>
    </source>
</evidence>
<dbReference type="Proteomes" id="UP000008672">
    <property type="component" value="Unassembled WGS sequence"/>
</dbReference>
<reference evidence="3" key="3">
    <citation type="submission" date="2025-09" db="UniProtKB">
        <authorList>
            <consortium name="Ensembl"/>
        </authorList>
    </citation>
    <scope>IDENTIFICATION</scope>
</reference>
<dbReference type="Gene3D" id="1.10.10.60">
    <property type="entry name" value="Homeodomain-like"/>
    <property type="match status" value="1"/>
</dbReference>
<dbReference type="AlphaFoldDB" id="H3B530"/>
<dbReference type="InterPro" id="IPR009057">
    <property type="entry name" value="Homeodomain-like_sf"/>
</dbReference>
<evidence type="ECO:0000313" key="3">
    <source>
        <dbReference type="Ensembl" id="ENSLACP00000017001.1"/>
    </source>
</evidence>
<dbReference type="STRING" id="7897.ENSLACP00000017001"/>
<protein>
    <recommendedName>
        <fullName evidence="2">HTH CENPB-type domain-containing protein</fullName>
    </recommendedName>
</protein>
<sequence length="252" mass="28898">HFTKPSVSNLETLLNQWKCNASPDQKHKHTGKDATVEEALLAWTTEKHACNVPISGPILLQKAEDLAKELKMENFAATSGWLSYWKARHQISCKKEHGESADTDIAAVEDWITNQFLDIVMGYESDCIYNCNESGIFYHALPDYTLTFKDKKLSSGKKSKERLTVLFCCNMTGKHKLPSLIIGKSKNLRYFKGVKNLHIMYKANSNAWMMTEIFKEWLIQLDNEIRKKKNHQSIQEPLPLADCLQGHFNYPC</sequence>
<dbReference type="Ensembl" id="ENSLACT00000017121.1">
    <property type="protein sequence ID" value="ENSLACP00000017001.1"/>
    <property type="gene ID" value="ENSLACG00000014969.1"/>
</dbReference>
<dbReference type="InParanoid" id="H3B530"/>
<dbReference type="InterPro" id="IPR006600">
    <property type="entry name" value="HTH_CenpB_DNA-bd_dom"/>
</dbReference>
<organism evidence="3 4">
    <name type="scientific">Latimeria chalumnae</name>
    <name type="common">Coelacanth</name>
    <dbReference type="NCBI Taxonomy" id="7897"/>
    <lineage>
        <taxon>Eukaryota</taxon>
        <taxon>Metazoa</taxon>
        <taxon>Chordata</taxon>
        <taxon>Craniata</taxon>
        <taxon>Vertebrata</taxon>
        <taxon>Euteleostomi</taxon>
        <taxon>Coelacanthiformes</taxon>
        <taxon>Coelacanthidae</taxon>
        <taxon>Latimeria</taxon>
    </lineage>
</organism>
<keyword evidence="1" id="KW-0238">DNA-binding</keyword>
<feature type="domain" description="HTH CENPB-type" evidence="2">
    <location>
        <begin position="24"/>
        <end position="95"/>
    </location>
</feature>
<evidence type="ECO:0000259" key="2">
    <source>
        <dbReference type="PROSITE" id="PS51253"/>
    </source>
</evidence>
<dbReference type="PANTHER" id="PTHR19303:SF73">
    <property type="entry name" value="PROTEIN PDC2"/>
    <property type="match status" value="1"/>
</dbReference>
<reference evidence="3" key="2">
    <citation type="submission" date="2025-08" db="UniProtKB">
        <authorList>
            <consortium name="Ensembl"/>
        </authorList>
    </citation>
    <scope>IDENTIFICATION</scope>
</reference>
<dbReference type="GO" id="GO:0003677">
    <property type="term" value="F:DNA binding"/>
    <property type="evidence" value="ECO:0007669"/>
    <property type="project" value="UniProtKB-KW"/>
</dbReference>
<evidence type="ECO:0000313" key="4">
    <source>
        <dbReference type="Proteomes" id="UP000008672"/>
    </source>
</evidence>
<dbReference type="GeneTree" id="ENSGT00940000163615"/>